<organism evidence="1 2">
    <name type="scientific">Ensete ventricosum</name>
    <name type="common">Abyssinian banana</name>
    <name type="synonym">Musa ensete</name>
    <dbReference type="NCBI Taxonomy" id="4639"/>
    <lineage>
        <taxon>Eukaryota</taxon>
        <taxon>Viridiplantae</taxon>
        <taxon>Streptophyta</taxon>
        <taxon>Embryophyta</taxon>
        <taxon>Tracheophyta</taxon>
        <taxon>Spermatophyta</taxon>
        <taxon>Magnoliopsida</taxon>
        <taxon>Liliopsida</taxon>
        <taxon>Zingiberales</taxon>
        <taxon>Musaceae</taxon>
        <taxon>Ensete</taxon>
    </lineage>
</organism>
<gene>
    <name evidence="1" type="ORF">OPV22_004067</name>
</gene>
<sequence length="96" mass="10490">MFWNLHRGPSYSSFSLAPHASSPLPRCHETSSDRRNLAAFPQFLLSRPNRFVQALVSRGLPRLLHDATQSMAAKLIANLIILGSGIFGRGCVASIS</sequence>
<dbReference type="AlphaFoldDB" id="A0AAV8S2C6"/>
<dbReference type="EMBL" id="JAQQAF010000001">
    <property type="protein sequence ID" value="KAJ8513633.1"/>
    <property type="molecule type" value="Genomic_DNA"/>
</dbReference>
<comment type="caution">
    <text evidence="1">The sequence shown here is derived from an EMBL/GenBank/DDBJ whole genome shotgun (WGS) entry which is preliminary data.</text>
</comment>
<name>A0AAV8S2C6_ENSVE</name>
<evidence type="ECO:0000313" key="1">
    <source>
        <dbReference type="EMBL" id="KAJ8513633.1"/>
    </source>
</evidence>
<evidence type="ECO:0000313" key="2">
    <source>
        <dbReference type="Proteomes" id="UP001222027"/>
    </source>
</evidence>
<proteinExistence type="predicted"/>
<accession>A0AAV8S2C6</accession>
<reference evidence="1 2" key="1">
    <citation type="submission" date="2022-12" db="EMBL/GenBank/DDBJ databases">
        <title>Chromosome-scale assembly of the Ensete ventricosum genome.</title>
        <authorList>
            <person name="Dussert Y."/>
            <person name="Stocks J."/>
            <person name="Wendawek A."/>
            <person name="Woldeyes F."/>
            <person name="Nichols R.A."/>
            <person name="Borrell J.S."/>
        </authorList>
    </citation>
    <scope>NUCLEOTIDE SEQUENCE [LARGE SCALE GENOMIC DNA]</scope>
    <source>
        <strain evidence="2">cv. Maze</strain>
        <tissue evidence="1">Seeds</tissue>
    </source>
</reference>
<keyword evidence="2" id="KW-1185">Reference proteome</keyword>
<evidence type="ECO:0008006" key="3">
    <source>
        <dbReference type="Google" id="ProtNLM"/>
    </source>
</evidence>
<protein>
    <recommendedName>
        <fullName evidence="3">THIF-type NAD/FAD binding fold domain-containing protein</fullName>
    </recommendedName>
</protein>
<dbReference type="Proteomes" id="UP001222027">
    <property type="component" value="Unassembled WGS sequence"/>
</dbReference>